<dbReference type="GO" id="GO:0008270">
    <property type="term" value="F:zinc ion binding"/>
    <property type="evidence" value="ECO:0007669"/>
    <property type="project" value="InterPro"/>
</dbReference>
<dbReference type="AlphaFoldDB" id="L0ACV1"/>
<dbReference type="EMBL" id="CP003378">
    <property type="protein sequence ID" value="AFZ70972.1"/>
    <property type="molecule type" value="Genomic_DNA"/>
</dbReference>
<dbReference type="STRING" id="1056495.Calag_1256"/>
<dbReference type="Proteomes" id="UP000010469">
    <property type="component" value="Chromosome"/>
</dbReference>
<dbReference type="Gene3D" id="3.20.20.210">
    <property type="match status" value="1"/>
</dbReference>
<evidence type="ECO:0000313" key="3">
    <source>
        <dbReference type="Proteomes" id="UP000010469"/>
    </source>
</evidence>
<dbReference type="InterPro" id="IPR038071">
    <property type="entry name" value="UROD/MetE-like_sf"/>
</dbReference>
<dbReference type="GO" id="GO:0008652">
    <property type="term" value="P:amino acid biosynthetic process"/>
    <property type="evidence" value="ECO:0007669"/>
    <property type="project" value="InterPro"/>
</dbReference>
<dbReference type="InterPro" id="IPR013215">
    <property type="entry name" value="Cbl-indep_Met_Synth_N"/>
</dbReference>
<feature type="domain" description="Cobalamin-independent methionine synthase MetE N-terminal" evidence="1">
    <location>
        <begin position="83"/>
        <end position="285"/>
    </location>
</feature>
<evidence type="ECO:0000259" key="1">
    <source>
        <dbReference type="Pfam" id="PF08267"/>
    </source>
</evidence>
<dbReference type="FunCoup" id="L0ACV1">
    <property type="interactions" value="66"/>
</dbReference>
<gene>
    <name evidence="2" type="ordered locus">Calag_1256</name>
</gene>
<dbReference type="GO" id="GO:0003871">
    <property type="term" value="F:5-methyltetrahydropteroyltriglutamate-homocysteine S-methyltransferase activity"/>
    <property type="evidence" value="ECO:0007669"/>
    <property type="project" value="InterPro"/>
</dbReference>
<accession>L0ACV1</accession>
<name>L0ACV1_CALLD</name>
<dbReference type="Pfam" id="PF08267">
    <property type="entry name" value="Meth_synt_1"/>
    <property type="match status" value="1"/>
</dbReference>
<dbReference type="KEGG" id="clg:Calag_1256"/>
<reference evidence="3" key="1">
    <citation type="submission" date="2012-03" db="EMBL/GenBank/DDBJ databases">
        <title>Complete genome of Caldisphaera lagunensis DSM 15908.</title>
        <authorList>
            <person name="Lucas S."/>
            <person name="Copeland A."/>
            <person name="Lapidus A."/>
            <person name="Glavina del Rio T."/>
            <person name="Dalin E."/>
            <person name="Tice H."/>
            <person name="Bruce D."/>
            <person name="Goodwin L."/>
            <person name="Pitluck S."/>
            <person name="Peters L."/>
            <person name="Mikhailova N."/>
            <person name="Teshima H."/>
            <person name="Kyrpides N."/>
            <person name="Mavromatis K."/>
            <person name="Ivanova N."/>
            <person name="Brettin T."/>
            <person name="Detter J.C."/>
            <person name="Han C."/>
            <person name="Larimer F."/>
            <person name="Land M."/>
            <person name="Hauser L."/>
            <person name="Markowitz V."/>
            <person name="Cheng J.-F."/>
            <person name="Hugenholtz P."/>
            <person name="Woyke T."/>
            <person name="Wu D."/>
            <person name="Spring S."/>
            <person name="Schroeder M."/>
            <person name="Brambilla E."/>
            <person name="Klenk H.-P."/>
            <person name="Eisen J.A."/>
        </authorList>
    </citation>
    <scope>NUCLEOTIDE SEQUENCE [LARGE SCALE GENOMIC DNA]</scope>
    <source>
        <strain evidence="3">DSM 15908 / JCM 11604 / IC-154</strain>
    </source>
</reference>
<organism evidence="2 3">
    <name type="scientific">Caldisphaera lagunensis (strain DSM 15908 / JCM 11604 / ANMR 0165 / IC-154)</name>
    <dbReference type="NCBI Taxonomy" id="1056495"/>
    <lineage>
        <taxon>Archaea</taxon>
        <taxon>Thermoproteota</taxon>
        <taxon>Thermoprotei</taxon>
        <taxon>Acidilobales</taxon>
        <taxon>Caldisphaeraceae</taxon>
        <taxon>Caldisphaera</taxon>
    </lineage>
</organism>
<dbReference type="HOGENOM" id="CLU_040013_3_1_2"/>
<keyword evidence="3" id="KW-1185">Reference proteome</keyword>
<protein>
    <submittedName>
        <fullName evidence="2">Methionine synthase II (Cobalamin-independent)</fullName>
    </submittedName>
</protein>
<dbReference type="InParanoid" id="L0ACV1"/>
<evidence type="ECO:0000313" key="2">
    <source>
        <dbReference type="EMBL" id="AFZ70972.1"/>
    </source>
</evidence>
<proteinExistence type="predicted"/>
<sequence>MVKLWGAVLGGYPRSIDVRHEMRDLERGDSIYLDHEILIAISSSSVIGAQVSSGLKYVTDGMLDFHDIFRPFLESWRNVSIAGLLRYFDNNFFYRIPIFTGEPDVEKFVWPQRIRFYKKVAYPSLLKAVIPGPLSLTLMGENHSNLSKEDLANSISSILSMEAEKAEKAGAGMIQIDEPILSDHEISEEDAELAKELISNIAKRVKIPTTLSIYFDIPKKEVYEKIIDTKVNYISLDIMDSPSRGLELIKSKGFSDKKPILGLIDSRRIYDDNCDKIKEIISNVLNLEKEEIGITTTTWFDVIPYNFAIRKTYLLGYCLEKLGNELNAEIINPIKEVEK</sequence>
<dbReference type="PANTHER" id="PTHR30519">
    <property type="entry name" value="5-METHYLTETRAHYDROPTEROYLTRIGLUTAMATE--HOMOCYSTEINE METHYLTRANSFERASE"/>
    <property type="match status" value="1"/>
</dbReference>
<dbReference type="SUPFAM" id="SSF51726">
    <property type="entry name" value="UROD/MetE-like"/>
    <property type="match status" value="1"/>
</dbReference>
<dbReference type="eggNOG" id="arCOG01877">
    <property type="taxonomic scope" value="Archaea"/>
</dbReference>
<dbReference type="GeneID" id="14212516"/>
<dbReference type="RefSeq" id="WP_015232869.1">
    <property type="nucleotide sequence ID" value="NC_019791.1"/>
</dbReference>